<dbReference type="PANTHER" id="PTHR30411">
    <property type="entry name" value="CYTOPLASMIC PROTEIN"/>
    <property type="match status" value="1"/>
</dbReference>
<evidence type="ECO:0000313" key="2">
    <source>
        <dbReference type="EMBL" id="MBB5184260.1"/>
    </source>
</evidence>
<dbReference type="Pfam" id="PF04073">
    <property type="entry name" value="tRNA_edit"/>
    <property type="match status" value="1"/>
</dbReference>
<dbReference type="CDD" id="cd04333">
    <property type="entry name" value="ProX_deacylase"/>
    <property type="match status" value="1"/>
</dbReference>
<name>A0A7W8CZ23_9FIRM</name>
<accession>A0A7W8CZ23</accession>
<dbReference type="SUPFAM" id="SSF55826">
    <property type="entry name" value="YbaK/ProRS associated domain"/>
    <property type="match status" value="1"/>
</dbReference>
<feature type="domain" description="YbaK/aminoacyl-tRNA synthetase-associated" evidence="1">
    <location>
        <begin position="26"/>
        <end position="141"/>
    </location>
</feature>
<dbReference type="GO" id="GO:0002161">
    <property type="term" value="F:aminoacyl-tRNA deacylase activity"/>
    <property type="evidence" value="ECO:0007669"/>
    <property type="project" value="InterPro"/>
</dbReference>
<sequence>MSIERVREQFRQWGIENRIQELDQSSATVKLAAQALGCEERQIAKTLAFQVEERSVLVVASGDARIDNAKFKRFFHKKPHMIAKENVEHQIGHSPGGVCPFAVNPEVQIYLDISLRSMNIVYPACGSSNSCIRMTIEELEKITNPIAWVDVCKE</sequence>
<dbReference type="RefSeq" id="WP_183374080.1">
    <property type="nucleotide sequence ID" value="NZ_JACHHD010000002.1"/>
</dbReference>
<dbReference type="AlphaFoldDB" id="A0A7W8CZ23"/>
<dbReference type="Gene3D" id="3.90.960.10">
    <property type="entry name" value="YbaK/aminoacyl-tRNA synthetase-associated domain"/>
    <property type="match status" value="1"/>
</dbReference>
<evidence type="ECO:0000259" key="1">
    <source>
        <dbReference type="Pfam" id="PF04073"/>
    </source>
</evidence>
<gene>
    <name evidence="2" type="ORF">HNQ43_000295</name>
</gene>
<dbReference type="InterPro" id="IPR036754">
    <property type="entry name" value="YbaK/aa-tRNA-synt-asso_dom_sf"/>
</dbReference>
<dbReference type="PANTHER" id="PTHR30411:SF1">
    <property type="entry name" value="CYTOPLASMIC PROTEIN"/>
    <property type="match status" value="1"/>
</dbReference>
<proteinExistence type="predicted"/>
<dbReference type="EMBL" id="JACHHD010000002">
    <property type="protein sequence ID" value="MBB5184260.1"/>
    <property type="molecule type" value="Genomic_DNA"/>
</dbReference>
<dbReference type="InterPro" id="IPR007214">
    <property type="entry name" value="YbaK/aa-tRNA-synth-assoc-dom"/>
</dbReference>
<organism evidence="2 3">
    <name type="scientific">Faecalicoccus acidiformans</name>
    <dbReference type="NCBI Taxonomy" id="915173"/>
    <lineage>
        <taxon>Bacteria</taxon>
        <taxon>Bacillati</taxon>
        <taxon>Bacillota</taxon>
        <taxon>Erysipelotrichia</taxon>
        <taxon>Erysipelotrichales</taxon>
        <taxon>Erysipelotrichaceae</taxon>
        <taxon>Faecalicoccus</taxon>
    </lineage>
</organism>
<comment type="caution">
    <text evidence="2">The sequence shown here is derived from an EMBL/GenBank/DDBJ whole genome shotgun (WGS) entry which is preliminary data.</text>
</comment>
<reference evidence="2 3" key="1">
    <citation type="submission" date="2020-08" db="EMBL/GenBank/DDBJ databases">
        <title>Genomic Encyclopedia of Type Strains, Phase IV (KMG-IV): sequencing the most valuable type-strain genomes for metagenomic binning, comparative biology and taxonomic classification.</title>
        <authorList>
            <person name="Goeker M."/>
        </authorList>
    </citation>
    <scope>NUCLEOTIDE SEQUENCE [LARGE SCALE GENOMIC DNA]</scope>
    <source>
        <strain evidence="2 3">DSM 26963</strain>
    </source>
</reference>
<dbReference type="Proteomes" id="UP000521313">
    <property type="component" value="Unassembled WGS sequence"/>
</dbReference>
<protein>
    <submittedName>
        <fullName evidence="2">Prolyl-tRNA editing enzyme YbaK/EbsC (Cys-tRNA(Pro) deacylase)</fullName>
    </submittedName>
</protein>
<evidence type="ECO:0000313" key="3">
    <source>
        <dbReference type="Proteomes" id="UP000521313"/>
    </source>
</evidence>